<dbReference type="Proteomes" id="UP000639772">
    <property type="component" value="Unassembled WGS sequence"/>
</dbReference>
<protein>
    <submittedName>
        <fullName evidence="2">Uncharacterized protein</fullName>
    </submittedName>
</protein>
<dbReference type="EMBL" id="JADCNM010000005">
    <property type="protein sequence ID" value="KAG0482266.1"/>
    <property type="molecule type" value="Genomic_DNA"/>
</dbReference>
<comment type="caution">
    <text evidence="2">The sequence shown here is derived from an EMBL/GenBank/DDBJ whole genome shotgun (WGS) entry which is preliminary data.</text>
</comment>
<dbReference type="AlphaFoldDB" id="A0A835R3X2"/>
<accession>A0A835R3X2</accession>
<evidence type="ECO:0000256" key="1">
    <source>
        <dbReference type="SAM" id="MobiDB-lite"/>
    </source>
</evidence>
<dbReference type="PANTHER" id="PTHR33872:SF2">
    <property type="entry name" value="DNA POLYMERASE EPSILON CATALYTIC SUBUNIT A"/>
    <property type="match status" value="1"/>
</dbReference>
<proteinExistence type="predicted"/>
<name>A0A835R3X2_VANPL</name>
<feature type="compositionally biased region" description="Basic and acidic residues" evidence="1">
    <location>
        <begin position="7"/>
        <end position="22"/>
    </location>
</feature>
<dbReference type="OrthoDB" id="1858881at2759"/>
<organism evidence="2 3">
    <name type="scientific">Vanilla planifolia</name>
    <name type="common">Vanilla</name>
    <dbReference type="NCBI Taxonomy" id="51239"/>
    <lineage>
        <taxon>Eukaryota</taxon>
        <taxon>Viridiplantae</taxon>
        <taxon>Streptophyta</taxon>
        <taxon>Embryophyta</taxon>
        <taxon>Tracheophyta</taxon>
        <taxon>Spermatophyta</taxon>
        <taxon>Magnoliopsida</taxon>
        <taxon>Liliopsida</taxon>
        <taxon>Asparagales</taxon>
        <taxon>Orchidaceae</taxon>
        <taxon>Vanilloideae</taxon>
        <taxon>Vanilleae</taxon>
        <taxon>Vanilla</taxon>
    </lineage>
</organism>
<sequence>MSNSEKTTAERNGERATLRRDRYKLEERRKSFGTLQVAMGSLMAGWDSPFLDPDTARIERNRSLTREEIKAFRRKHEGLQKKGREQKRFESQRSMVVDKFDAENITGDWWTKSDWAFLNEPPLDETGKTYSYASQFHVAEMTTRKH</sequence>
<evidence type="ECO:0000313" key="2">
    <source>
        <dbReference type="EMBL" id="KAG0482266.1"/>
    </source>
</evidence>
<gene>
    <name evidence="2" type="ORF">HPP92_010350</name>
</gene>
<dbReference type="PANTHER" id="PTHR33872">
    <property type="entry name" value="DNA POLYMERASE EPSILON CATALYTIC SUBUNIT A"/>
    <property type="match status" value="1"/>
</dbReference>
<evidence type="ECO:0000313" key="3">
    <source>
        <dbReference type="Proteomes" id="UP000639772"/>
    </source>
</evidence>
<feature type="region of interest" description="Disordered" evidence="1">
    <location>
        <begin position="1"/>
        <end position="22"/>
    </location>
</feature>
<reference evidence="2 3" key="1">
    <citation type="journal article" date="2020" name="Nat. Food">
        <title>A phased Vanilla planifolia genome enables genetic improvement of flavour and production.</title>
        <authorList>
            <person name="Hasing T."/>
            <person name="Tang H."/>
            <person name="Brym M."/>
            <person name="Khazi F."/>
            <person name="Huang T."/>
            <person name="Chambers A.H."/>
        </authorList>
    </citation>
    <scope>NUCLEOTIDE SEQUENCE [LARGE SCALE GENOMIC DNA]</scope>
    <source>
        <tissue evidence="2">Leaf</tissue>
    </source>
</reference>